<name>Q3IEQ0_PSET1</name>
<dbReference type="Proteomes" id="UP000006843">
    <property type="component" value="Chromosome I"/>
</dbReference>
<dbReference type="STRING" id="326442.PSHAa2152"/>
<dbReference type="HOGENOM" id="CLU_3065212_0_0_6"/>
<accession>Q3IEQ0</accession>
<keyword evidence="1" id="KW-1133">Transmembrane helix</keyword>
<dbReference type="eggNOG" id="ENOG5033DJG">
    <property type="taxonomic scope" value="Bacteria"/>
</dbReference>
<keyword evidence="1" id="KW-0812">Transmembrane</keyword>
<organism evidence="2 3">
    <name type="scientific">Pseudoalteromonas translucida (strain TAC 125)</name>
    <dbReference type="NCBI Taxonomy" id="326442"/>
    <lineage>
        <taxon>Bacteria</taxon>
        <taxon>Pseudomonadati</taxon>
        <taxon>Pseudomonadota</taxon>
        <taxon>Gammaproteobacteria</taxon>
        <taxon>Alteromonadales</taxon>
        <taxon>Pseudoalteromonadaceae</taxon>
        <taxon>Pseudoalteromonas</taxon>
    </lineage>
</organism>
<evidence type="ECO:0000313" key="2">
    <source>
        <dbReference type="EMBL" id="CAI87208.1"/>
    </source>
</evidence>
<reference evidence="2 3" key="1">
    <citation type="journal article" date="2005" name="Genome Res.">
        <title>Coping with cold: the genome of the versatile marine Antarctica bacterium Pseudoalteromonas haloplanktis TAC125.</title>
        <authorList>
            <person name="Medigue C."/>
            <person name="Krin E."/>
            <person name="Pascal G."/>
            <person name="Barbe V."/>
            <person name="Bernsel A."/>
            <person name="Bertin P."/>
            <person name="Cheung F."/>
            <person name="Cruveiller S."/>
            <person name="Damico S."/>
            <person name="Duilio A."/>
            <person name="Fang G."/>
            <person name="Feller G."/>
            <person name="Mangenot S."/>
            <person name="Marino G."/>
            <person name="Nilsson J."/>
            <person name="Parilli E."/>
            <person name="Rocha E."/>
            <person name="Rouy Z."/>
            <person name="Sekowska A."/>
            <person name="Tutino M.L."/>
            <person name="Vallenet D."/>
            <person name="von Heijne G."/>
            <person name="Danchin A."/>
        </authorList>
    </citation>
    <scope>NUCLEOTIDE SEQUENCE [LARGE SCALE GENOMIC DNA]</scope>
    <source>
        <strain evidence="3">TAC 125</strain>
    </source>
</reference>
<dbReference type="EMBL" id="CR954246">
    <property type="protein sequence ID" value="CAI87208.1"/>
    <property type="molecule type" value="Genomic_DNA"/>
</dbReference>
<feature type="transmembrane region" description="Helical" evidence="1">
    <location>
        <begin position="21"/>
        <end position="40"/>
    </location>
</feature>
<evidence type="ECO:0000256" key="1">
    <source>
        <dbReference type="SAM" id="Phobius"/>
    </source>
</evidence>
<protein>
    <submittedName>
        <fullName evidence="2">Orphan protein putative signal peptide</fullName>
    </submittedName>
</protein>
<evidence type="ECO:0000313" key="3">
    <source>
        <dbReference type="Proteomes" id="UP000006843"/>
    </source>
</evidence>
<proteinExistence type="predicted"/>
<dbReference type="KEGG" id="pha:PSHAa2152"/>
<sequence length="53" mass="5813">MKLILTNKNNIENTMKSNQGGVKLSLVVISIIILGVSAWFNQAHASELALILY</sequence>
<keyword evidence="1" id="KW-0472">Membrane</keyword>
<gene>
    <name evidence="2" type="ordered locus">PSHAa2152</name>
</gene>
<dbReference type="AlphaFoldDB" id="Q3IEQ0"/>
<keyword evidence="3" id="KW-1185">Reference proteome</keyword>